<reference evidence="5" key="1">
    <citation type="journal article" date="2014" name="Int. J. Syst. Evol. Microbiol.">
        <title>Complete genome sequence of Corynebacterium casei LMG S-19264T (=DSM 44701T), isolated from a smear-ripened cheese.</title>
        <authorList>
            <consortium name="US DOE Joint Genome Institute (JGI-PGF)"/>
            <person name="Walter F."/>
            <person name="Albersmeier A."/>
            <person name="Kalinowski J."/>
            <person name="Ruckert C."/>
        </authorList>
    </citation>
    <scope>NUCLEOTIDE SEQUENCE</scope>
    <source>
        <strain evidence="5">JCM 3093</strain>
    </source>
</reference>
<dbReference type="GO" id="GO:0051536">
    <property type="term" value="F:iron-sulfur cluster binding"/>
    <property type="evidence" value="ECO:0007669"/>
    <property type="project" value="UniProtKB-KW"/>
</dbReference>
<dbReference type="EMBL" id="BMQD01000049">
    <property type="protein sequence ID" value="GGK99574.1"/>
    <property type="molecule type" value="Genomic_DNA"/>
</dbReference>
<feature type="compositionally biased region" description="Polar residues" evidence="4">
    <location>
        <begin position="171"/>
        <end position="186"/>
    </location>
</feature>
<dbReference type="InterPro" id="IPR050123">
    <property type="entry name" value="Prok_molybdopt-oxidoreductase"/>
</dbReference>
<evidence type="ECO:0000256" key="3">
    <source>
        <dbReference type="ARBA" id="ARBA00023014"/>
    </source>
</evidence>
<name>A0AA37BP07_9ACTN</name>
<dbReference type="Proteomes" id="UP000627984">
    <property type="component" value="Unassembled WGS sequence"/>
</dbReference>
<evidence type="ECO:0000313" key="6">
    <source>
        <dbReference type="Proteomes" id="UP000627984"/>
    </source>
</evidence>
<feature type="compositionally biased region" description="Basic residues" evidence="4">
    <location>
        <begin position="95"/>
        <end position="105"/>
    </location>
</feature>
<dbReference type="GO" id="GO:0016020">
    <property type="term" value="C:membrane"/>
    <property type="evidence" value="ECO:0007669"/>
    <property type="project" value="TreeGrafter"/>
</dbReference>
<keyword evidence="1" id="KW-0479">Metal-binding</keyword>
<evidence type="ECO:0000256" key="2">
    <source>
        <dbReference type="ARBA" id="ARBA00023004"/>
    </source>
</evidence>
<comment type="caution">
    <text evidence="5">The sequence shown here is derived from an EMBL/GenBank/DDBJ whole genome shotgun (WGS) entry which is preliminary data.</text>
</comment>
<dbReference type="GO" id="GO:0046872">
    <property type="term" value="F:metal ion binding"/>
    <property type="evidence" value="ECO:0007669"/>
    <property type="project" value="UniProtKB-KW"/>
</dbReference>
<evidence type="ECO:0000313" key="5">
    <source>
        <dbReference type="EMBL" id="GGK99574.1"/>
    </source>
</evidence>
<dbReference type="SUPFAM" id="SSF53706">
    <property type="entry name" value="Formate dehydrogenase/DMSO reductase, domains 1-3"/>
    <property type="match status" value="1"/>
</dbReference>
<feature type="compositionally biased region" description="Basic and acidic residues" evidence="4">
    <location>
        <begin position="120"/>
        <end position="147"/>
    </location>
</feature>
<dbReference type="PANTHER" id="PTHR43105">
    <property type="entry name" value="RESPIRATORY NITRATE REDUCTASE"/>
    <property type="match status" value="1"/>
</dbReference>
<accession>A0AA37BP07</accession>
<dbReference type="Gene3D" id="3.40.228.10">
    <property type="entry name" value="Dimethylsulfoxide Reductase, domain 2"/>
    <property type="match status" value="1"/>
</dbReference>
<evidence type="ECO:0000256" key="4">
    <source>
        <dbReference type="SAM" id="MobiDB-lite"/>
    </source>
</evidence>
<reference evidence="5" key="2">
    <citation type="submission" date="2022-09" db="EMBL/GenBank/DDBJ databases">
        <authorList>
            <person name="Sun Q."/>
            <person name="Ohkuma M."/>
        </authorList>
    </citation>
    <scope>NUCLEOTIDE SEQUENCE</scope>
    <source>
        <strain evidence="5">JCM 3093</strain>
    </source>
</reference>
<dbReference type="GO" id="GO:0003954">
    <property type="term" value="F:NADH dehydrogenase activity"/>
    <property type="evidence" value="ECO:0007669"/>
    <property type="project" value="TreeGrafter"/>
</dbReference>
<keyword evidence="2" id="KW-0408">Iron</keyword>
<organism evidence="5 6">
    <name type="scientific">Planomonospora parontospora</name>
    <dbReference type="NCBI Taxonomy" id="58119"/>
    <lineage>
        <taxon>Bacteria</taxon>
        <taxon>Bacillati</taxon>
        <taxon>Actinomycetota</taxon>
        <taxon>Actinomycetes</taxon>
        <taxon>Streptosporangiales</taxon>
        <taxon>Streptosporangiaceae</taxon>
        <taxon>Planomonospora</taxon>
    </lineage>
</organism>
<proteinExistence type="predicted"/>
<evidence type="ECO:0008006" key="7">
    <source>
        <dbReference type="Google" id="ProtNLM"/>
    </source>
</evidence>
<keyword evidence="3" id="KW-0411">Iron-sulfur</keyword>
<dbReference type="Gene3D" id="3.40.50.740">
    <property type="match status" value="1"/>
</dbReference>
<sequence>MIGTNSVDNCSRLCHFPSAAGLTAAFGLSGGTDSFDDVERADCLLMVGANPVEAHSGGLPCGGVHVAGQGGDQVRVCLGQARQLSSGLCQDPLRGPRHRVNVRRGPHLDRPVPRPPEIPARADPRHVGGGRRELSHPEAGDDERTTETSRTQKGASVMVVQSSGSEGRPTSPVTDQGQQWNLPSNE</sequence>
<feature type="compositionally biased region" description="Polar residues" evidence="4">
    <location>
        <begin position="148"/>
        <end position="165"/>
    </location>
</feature>
<protein>
    <recommendedName>
        <fullName evidence="7">Molybdopterin oxidoreductase domain-containing protein</fullName>
    </recommendedName>
</protein>
<dbReference type="AlphaFoldDB" id="A0AA37BP07"/>
<dbReference type="PANTHER" id="PTHR43105:SF10">
    <property type="entry name" value="NADH-QUINONE OXIDOREDUCTASE SUBUNIT G"/>
    <property type="match status" value="1"/>
</dbReference>
<dbReference type="GO" id="GO:0022904">
    <property type="term" value="P:respiratory electron transport chain"/>
    <property type="evidence" value="ECO:0007669"/>
    <property type="project" value="TreeGrafter"/>
</dbReference>
<gene>
    <name evidence="5" type="ORF">GCM10010126_68950</name>
</gene>
<evidence type="ECO:0000256" key="1">
    <source>
        <dbReference type="ARBA" id="ARBA00022723"/>
    </source>
</evidence>
<feature type="region of interest" description="Disordered" evidence="4">
    <location>
        <begin position="87"/>
        <end position="186"/>
    </location>
</feature>